<feature type="non-terminal residue" evidence="1">
    <location>
        <position position="40"/>
    </location>
</feature>
<gene>
    <name evidence="1" type="ORF">METZ01_LOCUS82468</name>
</gene>
<name>A0A381UNR0_9ZZZZ</name>
<dbReference type="AlphaFoldDB" id="A0A381UNR0"/>
<dbReference type="InterPro" id="IPR037069">
    <property type="entry name" value="AcylCoA_DH/ox_N_sf"/>
</dbReference>
<proteinExistence type="predicted"/>
<evidence type="ECO:0008006" key="2">
    <source>
        <dbReference type="Google" id="ProtNLM"/>
    </source>
</evidence>
<dbReference type="EMBL" id="UINC01006785">
    <property type="protein sequence ID" value="SVA29614.1"/>
    <property type="molecule type" value="Genomic_DNA"/>
</dbReference>
<dbReference type="Gene3D" id="1.10.540.10">
    <property type="entry name" value="Acyl-CoA dehydrogenase/oxidase, N-terminal domain"/>
    <property type="match status" value="1"/>
</dbReference>
<reference evidence="1" key="1">
    <citation type="submission" date="2018-05" db="EMBL/GenBank/DDBJ databases">
        <authorList>
            <person name="Lanie J.A."/>
            <person name="Ng W.-L."/>
            <person name="Kazmierczak K.M."/>
            <person name="Andrzejewski T.M."/>
            <person name="Davidsen T.M."/>
            <person name="Wayne K.J."/>
            <person name="Tettelin H."/>
            <person name="Glass J.I."/>
            <person name="Rusch D."/>
            <person name="Podicherti R."/>
            <person name="Tsui H.-C.T."/>
            <person name="Winkler M.E."/>
        </authorList>
    </citation>
    <scope>NUCLEOTIDE SEQUENCE</scope>
</reference>
<evidence type="ECO:0000313" key="1">
    <source>
        <dbReference type="EMBL" id="SVA29614.1"/>
    </source>
</evidence>
<protein>
    <recommendedName>
        <fullName evidence="2">Acyl-CoA dehydrogenase/oxidase N-terminal domain-containing protein</fullName>
    </recommendedName>
</protein>
<dbReference type="GO" id="GO:0050660">
    <property type="term" value="F:flavin adenine dinucleotide binding"/>
    <property type="evidence" value="ECO:0007669"/>
    <property type="project" value="InterPro"/>
</dbReference>
<accession>A0A381UNR0</accession>
<dbReference type="GO" id="GO:0016627">
    <property type="term" value="F:oxidoreductase activity, acting on the CH-CH group of donors"/>
    <property type="evidence" value="ECO:0007669"/>
    <property type="project" value="InterPro"/>
</dbReference>
<organism evidence="1">
    <name type="scientific">marine metagenome</name>
    <dbReference type="NCBI Taxonomy" id="408172"/>
    <lineage>
        <taxon>unclassified sequences</taxon>
        <taxon>metagenomes</taxon>
        <taxon>ecological metagenomes</taxon>
    </lineage>
</organism>
<sequence>MKKFGPDYYNISDELTEEELLIQQTAHEFVQNEFIPVINE</sequence>